<dbReference type="EMBL" id="FRXO01000004">
    <property type="protein sequence ID" value="SHO65512.1"/>
    <property type="molecule type" value="Genomic_DNA"/>
</dbReference>
<feature type="region of interest" description="Disordered" evidence="3">
    <location>
        <begin position="176"/>
        <end position="199"/>
    </location>
</feature>
<dbReference type="OrthoDB" id="9802510at2"/>
<gene>
    <name evidence="5" type="ORF">SAMN02745172_02157</name>
</gene>
<dbReference type="Gene3D" id="3.40.109.10">
    <property type="entry name" value="NADH Oxidase"/>
    <property type="match status" value="1"/>
</dbReference>
<protein>
    <submittedName>
        <fullName evidence="5">Nitroreductase family protein</fullName>
    </submittedName>
</protein>
<dbReference type="Proteomes" id="UP000186406">
    <property type="component" value="Unassembled WGS sequence"/>
</dbReference>
<organism evidence="5 6">
    <name type="scientific">Pseudoxanthobacter soli DSM 19599</name>
    <dbReference type="NCBI Taxonomy" id="1123029"/>
    <lineage>
        <taxon>Bacteria</taxon>
        <taxon>Pseudomonadati</taxon>
        <taxon>Pseudomonadota</taxon>
        <taxon>Alphaproteobacteria</taxon>
        <taxon>Hyphomicrobiales</taxon>
        <taxon>Segnochrobactraceae</taxon>
        <taxon>Pseudoxanthobacter</taxon>
    </lineage>
</organism>
<accession>A0A1M7ZL16</accession>
<keyword evidence="6" id="KW-1185">Reference proteome</keyword>
<dbReference type="InterPro" id="IPR000415">
    <property type="entry name" value="Nitroreductase-like"/>
</dbReference>
<name>A0A1M7ZL16_9HYPH</name>
<evidence type="ECO:0000256" key="1">
    <source>
        <dbReference type="ARBA" id="ARBA00007118"/>
    </source>
</evidence>
<comment type="similarity">
    <text evidence="1">Belongs to the nitroreductase family.</text>
</comment>
<evidence type="ECO:0000256" key="3">
    <source>
        <dbReference type="SAM" id="MobiDB-lite"/>
    </source>
</evidence>
<feature type="domain" description="Nitroreductase" evidence="4">
    <location>
        <begin position="19"/>
        <end position="60"/>
    </location>
</feature>
<dbReference type="GO" id="GO:0016491">
    <property type="term" value="F:oxidoreductase activity"/>
    <property type="evidence" value="ECO:0007669"/>
    <property type="project" value="UniProtKB-KW"/>
</dbReference>
<dbReference type="PANTHER" id="PTHR43673">
    <property type="entry name" value="NAD(P)H NITROREDUCTASE YDGI-RELATED"/>
    <property type="match status" value="1"/>
</dbReference>
<reference evidence="5 6" key="1">
    <citation type="submission" date="2016-12" db="EMBL/GenBank/DDBJ databases">
        <authorList>
            <person name="Song W.-J."/>
            <person name="Kurnit D.M."/>
        </authorList>
    </citation>
    <scope>NUCLEOTIDE SEQUENCE [LARGE SCALE GENOMIC DNA]</scope>
    <source>
        <strain evidence="5 6">DSM 19599</strain>
    </source>
</reference>
<dbReference type="SUPFAM" id="SSF55469">
    <property type="entry name" value="FMN-dependent nitroreductase-like"/>
    <property type="match status" value="1"/>
</dbReference>
<dbReference type="STRING" id="1123029.SAMN02745172_02157"/>
<evidence type="ECO:0000256" key="2">
    <source>
        <dbReference type="ARBA" id="ARBA00023002"/>
    </source>
</evidence>
<dbReference type="InterPro" id="IPR029479">
    <property type="entry name" value="Nitroreductase"/>
</dbReference>
<evidence type="ECO:0000313" key="5">
    <source>
        <dbReference type="EMBL" id="SHO65512.1"/>
    </source>
</evidence>
<proteinExistence type="inferred from homology"/>
<dbReference type="Pfam" id="PF00881">
    <property type="entry name" value="Nitroreductase"/>
    <property type="match status" value="1"/>
</dbReference>
<evidence type="ECO:0000313" key="6">
    <source>
        <dbReference type="Proteomes" id="UP000186406"/>
    </source>
</evidence>
<dbReference type="AlphaFoldDB" id="A0A1M7ZL16"/>
<keyword evidence="2" id="KW-0560">Oxidoreductase</keyword>
<dbReference type="CDD" id="cd02138">
    <property type="entry name" value="TdsD-like"/>
    <property type="match status" value="1"/>
</dbReference>
<evidence type="ECO:0000259" key="4">
    <source>
        <dbReference type="Pfam" id="PF00881"/>
    </source>
</evidence>
<dbReference type="RefSeq" id="WP_073628516.1">
    <property type="nucleotide sequence ID" value="NZ_FRXO01000004.1"/>
</dbReference>
<sequence length="199" mass="21826">MTYANSRQADHPIDTVFLERWSPRAMSGAEISEEELLTLLEAARWAPSAFNIQPWRFIYARRGTPFWDKVLGVLNPFNQSWAKNASALVVVLSSSMVRTPGADHDTPSYSHSFDAGAAWSALAHQAVKSGWHVHAMTGVDFDKAHADLAIPEVYRIEAAVAIGKLGDKSILPEGLQAREQPSPRKPLSEIAFEGSFPAA</sequence>
<dbReference type="PANTHER" id="PTHR43673:SF10">
    <property type="entry name" value="NADH DEHYDROGENASE_NAD(P)H NITROREDUCTASE XCC3605-RELATED"/>
    <property type="match status" value="1"/>
</dbReference>